<protein>
    <submittedName>
        <fullName evidence="3">Restriction endonuclease</fullName>
    </submittedName>
</protein>
<evidence type="ECO:0000313" key="3">
    <source>
        <dbReference type="EMBL" id="ENO88419.1"/>
    </source>
</evidence>
<dbReference type="OrthoDB" id="9811869at2"/>
<dbReference type="InterPro" id="IPR011396">
    <property type="entry name" value="PT_DNA_restrict"/>
</dbReference>
<dbReference type="NCBIfam" id="NF045808">
    <property type="entry name" value="PT-DNA_restrict"/>
    <property type="match status" value="1"/>
</dbReference>
<sequence length="292" mass="33046">MTTSAHFLTRLDQILVYKKGDQRAPHKPLYLLLCIASLQQGLPRLRKFDEVSQVLAEALCRFGPRVATVHPEYPFWRLQHDGLAVVEADGPLDQRASNDDPKVSSLRIQNARGGLTEPDYKLLLGDLELQSIAVHKLLDAHFPASIHDEVLRFFNLVLSDPHSRDNYTERDFRESVLAAYRNTCALTGYSLRFGDAYVGLEAAHLCWPQVGGNDSVSNGVAMTTLHRKLFHLGMFGINENYEIHVSSQLQENTKKGLNLGGLHGRKIELPREPENYPSQKNLKWHAKWVFRG</sequence>
<feature type="domain" description="ScoMcrA-like DNA sulfur-binding" evidence="2">
    <location>
        <begin position="6"/>
        <end position="154"/>
    </location>
</feature>
<keyword evidence="3" id="KW-0378">Hydrolase</keyword>
<dbReference type="AlphaFoldDB" id="N6Z8G5"/>
<keyword evidence="3" id="KW-0540">Nuclease</keyword>
<dbReference type="Proteomes" id="UP000013232">
    <property type="component" value="Unassembled WGS sequence"/>
</dbReference>
<feature type="domain" description="HNH nuclease" evidence="1">
    <location>
        <begin position="184"/>
        <end position="238"/>
    </location>
</feature>
<reference evidence="3 4" key="1">
    <citation type="submission" date="2012-09" db="EMBL/GenBank/DDBJ databases">
        <title>Draft Genome Sequences of 6 Strains from Genus Thauera.</title>
        <authorList>
            <person name="Liu B."/>
            <person name="Shapleigh J.P."/>
            <person name="Frostegard A.H."/>
        </authorList>
    </citation>
    <scope>NUCLEOTIDE SEQUENCE [LARGE SCALE GENOMIC DNA]</scope>
    <source>
        <strain evidence="4">47Lol / DSM 12138</strain>
    </source>
</reference>
<dbReference type="GO" id="GO:0004519">
    <property type="term" value="F:endonuclease activity"/>
    <property type="evidence" value="ECO:0007669"/>
    <property type="project" value="UniProtKB-KW"/>
</dbReference>
<dbReference type="PIRSF" id="PIRSF030850">
    <property type="entry name" value="UCP030850"/>
    <property type="match status" value="1"/>
</dbReference>
<dbReference type="eggNOG" id="COG3440">
    <property type="taxonomic scope" value="Bacteria"/>
</dbReference>
<keyword evidence="3" id="KW-0255">Endonuclease</keyword>
<evidence type="ECO:0000259" key="1">
    <source>
        <dbReference type="Pfam" id="PF13391"/>
    </source>
</evidence>
<dbReference type="InterPro" id="IPR003615">
    <property type="entry name" value="HNH_nuc"/>
</dbReference>
<keyword evidence="4" id="KW-1185">Reference proteome</keyword>
<dbReference type="STRING" id="1123367.GCA_000621305_02529"/>
<dbReference type="Pfam" id="PF26340">
    <property type="entry name" value="DNA-SBD_ScoMcrA"/>
    <property type="match status" value="1"/>
</dbReference>
<dbReference type="Pfam" id="PF13391">
    <property type="entry name" value="HNH_2"/>
    <property type="match status" value="1"/>
</dbReference>
<evidence type="ECO:0000313" key="4">
    <source>
        <dbReference type="Proteomes" id="UP000013232"/>
    </source>
</evidence>
<dbReference type="RefSeq" id="WP_004337208.1">
    <property type="nucleotide sequence ID" value="NZ_AMXE01000026.1"/>
</dbReference>
<dbReference type="EMBL" id="AMXE01000026">
    <property type="protein sequence ID" value="ENO88419.1"/>
    <property type="molecule type" value="Genomic_DNA"/>
</dbReference>
<gene>
    <name evidence="3" type="ORF">C666_08940</name>
</gene>
<name>N6Z8G5_THAL4</name>
<accession>N6Z8G5</accession>
<proteinExistence type="predicted"/>
<organism evidence="3 4">
    <name type="scientific">Thauera linaloolentis (strain DSM 12138 / JCM 21573 / CCUG 41526 / CIP 105981 / IAM 15112 / NBRC 102519 / 47Lol)</name>
    <dbReference type="NCBI Taxonomy" id="1123367"/>
    <lineage>
        <taxon>Bacteria</taxon>
        <taxon>Pseudomonadati</taxon>
        <taxon>Pseudomonadota</taxon>
        <taxon>Betaproteobacteria</taxon>
        <taxon>Rhodocyclales</taxon>
        <taxon>Zoogloeaceae</taxon>
        <taxon>Thauera</taxon>
    </lineage>
</organism>
<comment type="caution">
    <text evidence="3">The sequence shown here is derived from an EMBL/GenBank/DDBJ whole genome shotgun (WGS) entry which is preliminary data.</text>
</comment>
<evidence type="ECO:0000259" key="2">
    <source>
        <dbReference type="Pfam" id="PF26340"/>
    </source>
</evidence>
<dbReference type="InterPro" id="IPR058813">
    <property type="entry name" value="DNA-SBD_ScoMcrA"/>
</dbReference>